<dbReference type="Proteomes" id="UP000257109">
    <property type="component" value="Unassembled WGS sequence"/>
</dbReference>
<dbReference type="AlphaFoldDB" id="A0A371I0K9"/>
<gene>
    <name evidence="1" type="ORF">CR513_07190</name>
</gene>
<proteinExistence type="predicted"/>
<evidence type="ECO:0000313" key="2">
    <source>
        <dbReference type="Proteomes" id="UP000257109"/>
    </source>
</evidence>
<reference evidence="1" key="1">
    <citation type="submission" date="2018-05" db="EMBL/GenBank/DDBJ databases">
        <title>Draft genome of Mucuna pruriens seed.</title>
        <authorList>
            <person name="Nnadi N.E."/>
            <person name="Vos R."/>
            <person name="Hasami M.H."/>
            <person name="Devisetty U.K."/>
            <person name="Aguiy J.C."/>
        </authorList>
    </citation>
    <scope>NUCLEOTIDE SEQUENCE [LARGE SCALE GENOMIC DNA]</scope>
    <source>
        <strain evidence="1">JCA_2017</strain>
    </source>
</reference>
<feature type="non-terminal residue" evidence="1">
    <location>
        <position position="1"/>
    </location>
</feature>
<keyword evidence="2" id="KW-1185">Reference proteome</keyword>
<sequence length="88" mass="10163">MFGGGGGGGEWLLEVVRLEELHDTTVEARRDKKRELVLDCTAWNQVPVELWQEGAKKRRTTMLPTTSHSSDKARQQKLHWQGYLWKLS</sequence>
<comment type="caution">
    <text evidence="1">The sequence shown here is derived from an EMBL/GenBank/DDBJ whole genome shotgun (WGS) entry which is preliminary data.</text>
</comment>
<accession>A0A371I0K9</accession>
<organism evidence="1 2">
    <name type="scientific">Mucuna pruriens</name>
    <name type="common">Velvet bean</name>
    <name type="synonym">Dolichos pruriens</name>
    <dbReference type="NCBI Taxonomy" id="157652"/>
    <lineage>
        <taxon>Eukaryota</taxon>
        <taxon>Viridiplantae</taxon>
        <taxon>Streptophyta</taxon>
        <taxon>Embryophyta</taxon>
        <taxon>Tracheophyta</taxon>
        <taxon>Spermatophyta</taxon>
        <taxon>Magnoliopsida</taxon>
        <taxon>eudicotyledons</taxon>
        <taxon>Gunneridae</taxon>
        <taxon>Pentapetalae</taxon>
        <taxon>rosids</taxon>
        <taxon>fabids</taxon>
        <taxon>Fabales</taxon>
        <taxon>Fabaceae</taxon>
        <taxon>Papilionoideae</taxon>
        <taxon>50 kb inversion clade</taxon>
        <taxon>NPAAA clade</taxon>
        <taxon>indigoferoid/millettioid clade</taxon>
        <taxon>Phaseoleae</taxon>
        <taxon>Mucuna</taxon>
    </lineage>
</organism>
<dbReference type="EMBL" id="QJKJ01001250">
    <property type="protein sequence ID" value="RDY08573.1"/>
    <property type="molecule type" value="Genomic_DNA"/>
</dbReference>
<protein>
    <submittedName>
        <fullName evidence="1">Uncharacterized protein</fullName>
    </submittedName>
</protein>
<evidence type="ECO:0000313" key="1">
    <source>
        <dbReference type="EMBL" id="RDY08573.1"/>
    </source>
</evidence>
<name>A0A371I0K9_MUCPR</name>